<name>A0ABW0SKL6_9GAMM</name>
<organism evidence="3 4">
    <name type="scientific">Lysobacter yangpyeongensis</name>
    <dbReference type="NCBI Taxonomy" id="346182"/>
    <lineage>
        <taxon>Bacteria</taxon>
        <taxon>Pseudomonadati</taxon>
        <taxon>Pseudomonadota</taxon>
        <taxon>Gammaproteobacteria</taxon>
        <taxon>Lysobacterales</taxon>
        <taxon>Lysobacteraceae</taxon>
        <taxon>Lysobacter</taxon>
    </lineage>
</organism>
<dbReference type="InterPro" id="IPR046519">
    <property type="entry name" value="X-Tfes_XVIPCD"/>
</dbReference>
<dbReference type="Proteomes" id="UP001596036">
    <property type="component" value="Unassembled WGS sequence"/>
</dbReference>
<sequence>MDESMEASHPTFADQVRSTNAQPIDLELARINADVYEPLGTRVGRWYPAPAAELAGANIRPSDLKNSHAGFRARVYTDGEGHYVLAFCGTNQARDWKHNFRQGVGLEDAQYDRAIDLSRTARLAFGDNLVLTGHSLGGGLASVGALATGAPAVTFNSAGLHDNSMQRLDFSPEETRRAIASNGLIRRYTVDHEILTTLQEENLLTRGLLPDAIGHRIELPDPEPLHGWRRLIPGSGLRHGIEMHGMDSVLRAEQQAQHSMADPAHPAHAMYQAALDGLHGLRPEALGYKNEDQYHNAAGSLVASAREAGLKRIDHVVVGANGALFAVEGPLQNASHRIASVNGQQAAARSFEESSLAASAASTLQAPERIGSIAQPLPSDRRSVLTP</sequence>
<comment type="caution">
    <text evidence="3">The sequence shown here is derived from an EMBL/GenBank/DDBJ whole genome shotgun (WGS) entry which is preliminary data.</text>
</comment>
<gene>
    <name evidence="3" type="ORF">ACFPN1_06120</name>
</gene>
<proteinExistence type="predicted"/>
<dbReference type="EMBL" id="JBHSNM010000001">
    <property type="protein sequence ID" value="MFC5569633.1"/>
    <property type="molecule type" value="Genomic_DNA"/>
</dbReference>
<feature type="region of interest" description="Disordered" evidence="1">
    <location>
        <begin position="368"/>
        <end position="387"/>
    </location>
</feature>
<dbReference type="InterPro" id="IPR029058">
    <property type="entry name" value="AB_hydrolase_fold"/>
</dbReference>
<dbReference type="Pfam" id="PF20410">
    <property type="entry name" value="X-Tfes_XVIPCD"/>
    <property type="match status" value="1"/>
</dbReference>
<dbReference type="Gene3D" id="3.40.50.1820">
    <property type="entry name" value="alpha/beta hydrolase"/>
    <property type="match status" value="1"/>
</dbReference>
<keyword evidence="4" id="KW-1185">Reference proteome</keyword>
<evidence type="ECO:0000256" key="1">
    <source>
        <dbReference type="SAM" id="MobiDB-lite"/>
    </source>
</evidence>
<dbReference type="SUPFAM" id="SSF53474">
    <property type="entry name" value="alpha/beta-Hydrolases"/>
    <property type="match status" value="1"/>
</dbReference>
<dbReference type="RefSeq" id="WP_386753813.1">
    <property type="nucleotide sequence ID" value="NZ_JBHSNM010000001.1"/>
</dbReference>
<accession>A0ABW0SKL6</accession>
<feature type="domain" description="X-Tfes XVIPCD" evidence="2">
    <location>
        <begin position="262"/>
        <end position="356"/>
    </location>
</feature>
<evidence type="ECO:0000313" key="4">
    <source>
        <dbReference type="Proteomes" id="UP001596036"/>
    </source>
</evidence>
<evidence type="ECO:0000313" key="3">
    <source>
        <dbReference type="EMBL" id="MFC5569633.1"/>
    </source>
</evidence>
<reference evidence="4" key="1">
    <citation type="journal article" date="2019" name="Int. J. Syst. Evol. Microbiol.">
        <title>The Global Catalogue of Microorganisms (GCM) 10K type strain sequencing project: providing services to taxonomists for standard genome sequencing and annotation.</title>
        <authorList>
            <consortium name="The Broad Institute Genomics Platform"/>
            <consortium name="The Broad Institute Genome Sequencing Center for Infectious Disease"/>
            <person name="Wu L."/>
            <person name="Ma J."/>
        </authorList>
    </citation>
    <scope>NUCLEOTIDE SEQUENCE [LARGE SCALE GENOMIC DNA]</scope>
    <source>
        <strain evidence="4">KACC 11407</strain>
    </source>
</reference>
<evidence type="ECO:0000259" key="2">
    <source>
        <dbReference type="Pfam" id="PF20410"/>
    </source>
</evidence>
<dbReference type="Pfam" id="PF26363">
    <property type="entry name" value="Phospholipase-like"/>
    <property type="match status" value="1"/>
</dbReference>
<protein>
    <submittedName>
        <fullName evidence="3">XVIPCD domain-containing protein</fullName>
    </submittedName>
</protein>